<evidence type="ECO:0000256" key="1">
    <source>
        <dbReference type="SAM" id="Phobius"/>
    </source>
</evidence>
<dbReference type="EMBL" id="CP043494">
    <property type="protein sequence ID" value="WNG51068.1"/>
    <property type="molecule type" value="Genomic_DNA"/>
</dbReference>
<protein>
    <submittedName>
        <fullName evidence="2">Uncharacterized protein</fullName>
    </submittedName>
</protein>
<gene>
    <name evidence="2" type="ORF">F0U60_48275</name>
</gene>
<name>A0ABY9X6N5_9BACT</name>
<organism evidence="2 3">
    <name type="scientific">Archangium minus</name>
    <dbReference type="NCBI Taxonomy" id="83450"/>
    <lineage>
        <taxon>Bacteria</taxon>
        <taxon>Pseudomonadati</taxon>
        <taxon>Myxococcota</taxon>
        <taxon>Myxococcia</taxon>
        <taxon>Myxococcales</taxon>
        <taxon>Cystobacterineae</taxon>
        <taxon>Archangiaceae</taxon>
        <taxon>Archangium</taxon>
    </lineage>
</organism>
<feature type="transmembrane region" description="Helical" evidence="1">
    <location>
        <begin position="38"/>
        <end position="60"/>
    </location>
</feature>
<dbReference type="RefSeq" id="WP_395810905.1">
    <property type="nucleotide sequence ID" value="NZ_CP043494.1"/>
</dbReference>
<reference evidence="2 3" key="1">
    <citation type="submission" date="2019-08" db="EMBL/GenBank/DDBJ databases">
        <title>Archangium and Cystobacter genomes.</title>
        <authorList>
            <person name="Chen I.-C.K."/>
            <person name="Wielgoss S."/>
        </authorList>
    </citation>
    <scope>NUCLEOTIDE SEQUENCE [LARGE SCALE GENOMIC DNA]</scope>
    <source>
        <strain evidence="2 3">Cbm 6</strain>
    </source>
</reference>
<evidence type="ECO:0000313" key="3">
    <source>
        <dbReference type="Proteomes" id="UP001611383"/>
    </source>
</evidence>
<sequence>MGAFTKTIGGMFLGKYLNQRQRHRRGAWSRGRAYQRPATGGLLSTPIGRLGLGSLAFLAARRFMARQRHA</sequence>
<evidence type="ECO:0000313" key="2">
    <source>
        <dbReference type="EMBL" id="WNG51068.1"/>
    </source>
</evidence>
<keyword evidence="1" id="KW-0472">Membrane</keyword>
<keyword evidence="3" id="KW-1185">Reference proteome</keyword>
<accession>A0ABY9X6N5</accession>
<keyword evidence="1" id="KW-1133">Transmembrane helix</keyword>
<keyword evidence="1" id="KW-0812">Transmembrane</keyword>
<dbReference type="Proteomes" id="UP001611383">
    <property type="component" value="Chromosome"/>
</dbReference>
<proteinExistence type="predicted"/>